<evidence type="ECO:0000313" key="2">
    <source>
        <dbReference type="EnsemblPlants" id="QL03p052125:mrna"/>
    </source>
</evidence>
<dbReference type="EnsemblPlants" id="QL03p052125:mrna">
    <property type="protein sequence ID" value="QL03p052125:mrna"/>
    <property type="gene ID" value="QL03p052125"/>
</dbReference>
<sequence>MRISRKISPHGGREEWKPPSSIPQSRKMAPNKENSNQGTDTMILENHEVQKSMAPQIQELVKMVQAKAPSVVFLAEILADEARLDYVKDHIQFDKKFFAPRVNNGGGFVLYWKICVEIDIESSSVNHIDVIVNKNSDEPWRFTGFYGEPETHKR</sequence>
<keyword evidence="3" id="KW-1185">Reference proteome</keyword>
<organism evidence="2 3">
    <name type="scientific">Quercus lobata</name>
    <name type="common">Valley oak</name>
    <dbReference type="NCBI Taxonomy" id="97700"/>
    <lineage>
        <taxon>Eukaryota</taxon>
        <taxon>Viridiplantae</taxon>
        <taxon>Streptophyta</taxon>
        <taxon>Embryophyta</taxon>
        <taxon>Tracheophyta</taxon>
        <taxon>Spermatophyta</taxon>
        <taxon>Magnoliopsida</taxon>
        <taxon>eudicotyledons</taxon>
        <taxon>Gunneridae</taxon>
        <taxon>Pentapetalae</taxon>
        <taxon>rosids</taxon>
        <taxon>fabids</taxon>
        <taxon>Fagales</taxon>
        <taxon>Fagaceae</taxon>
        <taxon>Quercus</taxon>
    </lineage>
</organism>
<reference evidence="2 3" key="1">
    <citation type="journal article" date="2016" name="G3 (Bethesda)">
        <title>First Draft Assembly and Annotation of the Genome of a California Endemic Oak Quercus lobata Nee (Fagaceae).</title>
        <authorList>
            <person name="Sork V.L."/>
            <person name="Fitz-Gibbon S.T."/>
            <person name="Puiu D."/>
            <person name="Crepeau M."/>
            <person name="Gugger P.F."/>
            <person name="Sherman R."/>
            <person name="Stevens K."/>
            <person name="Langley C.H."/>
            <person name="Pellegrini M."/>
            <person name="Salzberg S.L."/>
        </authorList>
    </citation>
    <scope>NUCLEOTIDE SEQUENCE [LARGE SCALE GENOMIC DNA]</scope>
    <source>
        <strain evidence="2 3">cv. SW786</strain>
    </source>
</reference>
<dbReference type="AlphaFoldDB" id="A0A7N2L959"/>
<dbReference type="EMBL" id="LRBV02000003">
    <property type="status" value="NOT_ANNOTATED_CDS"/>
    <property type="molecule type" value="Genomic_DNA"/>
</dbReference>
<name>A0A7N2L959_QUELO</name>
<dbReference type="Proteomes" id="UP000594261">
    <property type="component" value="Chromosome 3"/>
</dbReference>
<reference evidence="2" key="2">
    <citation type="submission" date="2021-01" db="UniProtKB">
        <authorList>
            <consortium name="EnsemblPlants"/>
        </authorList>
    </citation>
    <scope>IDENTIFICATION</scope>
</reference>
<proteinExistence type="predicted"/>
<evidence type="ECO:0000256" key="1">
    <source>
        <dbReference type="SAM" id="MobiDB-lite"/>
    </source>
</evidence>
<dbReference type="Gramene" id="QL03p052125:mrna">
    <property type="protein sequence ID" value="QL03p052125:mrna"/>
    <property type="gene ID" value="QL03p052125"/>
</dbReference>
<dbReference type="InParanoid" id="A0A7N2L959"/>
<feature type="region of interest" description="Disordered" evidence="1">
    <location>
        <begin position="1"/>
        <end position="38"/>
    </location>
</feature>
<protein>
    <submittedName>
        <fullName evidence="2">Uncharacterized protein</fullName>
    </submittedName>
</protein>
<accession>A0A7N2L959</accession>
<evidence type="ECO:0000313" key="3">
    <source>
        <dbReference type="Proteomes" id="UP000594261"/>
    </source>
</evidence>